<accession>B0XNQ5</accession>
<dbReference type="OrthoDB" id="438224at2759"/>
<feature type="region of interest" description="Disordered" evidence="1">
    <location>
        <begin position="1"/>
        <end position="38"/>
    </location>
</feature>
<evidence type="ECO:0000259" key="3">
    <source>
        <dbReference type="Pfam" id="PF16761"/>
    </source>
</evidence>
<dbReference type="GO" id="GO:0033553">
    <property type="term" value="C:rDNA heterochromatin"/>
    <property type="evidence" value="ECO:0007669"/>
    <property type="project" value="TreeGrafter"/>
</dbReference>
<dbReference type="GO" id="GO:0070824">
    <property type="term" value="C:SHREC complex"/>
    <property type="evidence" value="ECO:0007669"/>
    <property type="project" value="InterPro"/>
</dbReference>
<dbReference type="Proteomes" id="UP000001699">
    <property type="component" value="Unassembled WGS sequence"/>
</dbReference>
<organism evidence="4 5">
    <name type="scientific">Aspergillus fumigatus (strain CBS 144.89 / FGSC A1163 / CEA10)</name>
    <name type="common">Neosartorya fumigata</name>
    <dbReference type="NCBI Taxonomy" id="451804"/>
    <lineage>
        <taxon>Eukaryota</taxon>
        <taxon>Fungi</taxon>
        <taxon>Dikarya</taxon>
        <taxon>Ascomycota</taxon>
        <taxon>Pezizomycotina</taxon>
        <taxon>Eurotiomycetes</taxon>
        <taxon>Eurotiomycetidae</taxon>
        <taxon>Eurotiales</taxon>
        <taxon>Aspergillaceae</taxon>
        <taxon>Aspergillus</taxon>
        <taxon>Aspergillus subgen. Fumigati</taxon>
    </lineage>
</organism>
<dbReference type="InterPro" id="IPR018839">
    <property type="entry name" value="Tscrpt-silencing_Clr2_C"/>
</dbReference>
<name>B0XNQ5_ASPFC</name>
<evidence type="ECO:0000313" key="5">
    <source>
        <dbReference type="Proteomes" id="UP000001699"/>
    </source>
</evidence>
<reference evidence="4 5" key="1">
    <citation type="journal article" date="2008" name="PLoS Genet.">
        <title>Genomic islands in the pathogenic filamentous fungus Aspergillus fumigatus.</title>
        <authorList>
            <person name="Fedorova N.D."/>
            <person name="Khaldi N."/>
            <person name="Joardar V.S."/>
            <person name="Maiti R."/>
            <person name="Amedeo P."/>
            <person name="Anderson M.J."/>
            <person name="Crabtree J."/>
            <person name="Silva J.C."/>
            <person name="Badger J.H."/>
            <person name="Albarraq A."/>
            <person name="Angiuoli S."/>
            <person name="Bussey H."/>
            <person name="Bowyer P."/>
            <person name="Cotty P.J."/>
            <person name="Dyer P.S."/>
            <person name="Egan A."/>
            <person name="Galens K."/>
            <person name="Fraser-Liggett C.M."/>
            <person name="Haas B.J."/>
            <person name="Inman J.M."/>
            <person name="Kent R."/>
            <person name="Lemieux S."/>
            <person name="Malavazi I."/>
            <person name="Orvis J."/>
            <person name="Roemer T."/>
            <person name="Ronning C.M."/>
            <person name="Sundaram J.P."/>
            <person name="Sutton G."/>
            <person name="Turner G."/>
            <person name="Venter J.C."/>
            <person name="White O.R."/>
            <person name="Whitty B.R."/>
            <person name="Youngman P."/>
            <person name="Wolfe K.H."/>
            <person name="Goldman G.H."/>
            <person name="Wortman J.R."/>
            <person name="Jiang B."/>
            <person name="Denning D.W."/>
            <person name="Nierman W.C."/>
        </authorList>
    </citation>
    <scope>NUCLEOTIDE SEQUENCE [LARGE SCALE GENOMIC DNA]</scope>
    <source>
        <strain evidence="5">CBS 144.89 / FGSC A1163 / CEA10</strain>
    </source>
</reference>
<dbReference type="GO" id="GO:0030466">
    <property type="term" value="P:silent mating-type cassette heterochromatin formation"/>
    <property type="evidence" value="ECO:0007669"/>
    <property type="project" value="TreeGrafter"/>
</dbReference>
<dbReference type="InterPro" id="IPR038986">
    <property type="entry name" value="Clr2"/>
</dbReference>
<keyword evidence="5" id="KW-1185">Reference proteome</keyword>
<dbReference type="Pfam" id="PF10383">
    <property type="entry name" value="Clr2"/>
    <property type="match status" value="1"/>
</dbReference>
<dbReference type="PANTHER" id="PTHR38046:SF1">
    <property type="entry name" value="CRYPTIC LOCI REGULATOR 2"/>
    <property type="match status" value="1"/>
</dbReference>
<sequence>MSVSQHSQTSEEDAETITIPIDRSFSDGDPSTWPTEPRFGMPDDTWYREKLAIMWLKETGAYEEVCINVCVISLPDWTGRERTVWIHYSLPEGYAVFDRPRWTNPDIVSTATELWDLYTDRPQRDRFLWGHPLGQYFPSTIQFFPHFLYLMKGGKEPCPCILCEKLAKKNQRIKVKLKDRGEIDEPISEPLSMDWKSERPGLGEYLQKLRMQPSYVPRAGEIVLWVPNFEGELAWNPEHARVEMYDPTVDRFIGVPEWRAGIVGQVPEEDTVLQDIVETANKEWEVNYSGFRVETFPDPNSADKSYSLQYKYVHLKCIKPFNGYELFLQNMPRDELHPSIEYAMTVMSSFSLLEKFHFRGRWPNASIYCMGIFIGAELLIVGDAVRLKPVGYSLSSGQKAVTDVMVIDEIRLDLIQCVDDIKSDQLAERYQVRLGGKVYTNNRQRAVIDNSMQPPKPLSPEEVLSVFQYIGMSGYGDWYSLNGGKTVDISQGMVIGRCYEPDAMRLLFGSLSLGRDLHGVLSGRQYSRQADERIPEGKDWFWGDFRTQTLAVETLNGEDVGHYSEIRDVKMWRANLKVIEGRATAADLREAKIPGELGRPSHKSRSAFAEVRKTSKLVSTGLGAVITDVSNNSSSADESNAQTRMNTEDEGEEESPEDEEDFTLRLEDLRGGTEETEGGDYVPGNDGHTAKRPKT</sequence>
<feature type="domain" description="Cryptic loci regulator 2 C-terminal" evidence="2">
    <location>
        <begin position="368"/>
        <end position="500"/>
    </location>
</feature>
<evidence type="ECO:0000256" key="1">
    <source>
        <dbReference type="SAM" id="MobiDB-lite"/>
    </source>
</evidence>
<gene>
    <name evidence="4" type="ORF">AFUB_005110</name>
</gene>
<protein>
    <recommendedName>
        <fullName evidence="6">Cryptic loci regulator 2 C-terminal domain-containing protein</fullName>
    </recommendedName>
</protein>
<evidence type="ECO:0000313" key="4">
    <source>
        <dbReference type="EMBL" id="EDP55815.1"/>
    </source>
</evidence>
<feature type="region of interest" description="Disordered" evidence="1">
    <location>
        <begin position="628"/>
        <end position="695"/>
    </location>
</feature>
<dbReference type="Pfam" id="PF16761">
    <property type="entry name" value="Clr2_transil"/>
    <property type="match status" value="1"/>
</dbReference>
<evidence type="ECO:0000259" key="2">
    <source>
        <dbReference type="Pfam" id="PF10383"/>
    </source>
</evidence>
<evidence type="ECO:0008006" key="6">
    <source>
        <dbReference type="Google" id="ProtNLM"/>
    </source>
</evidence>
<dbReference type="PANTHER" id="PTHR38046">
    <property type="entry name" value="CRYPTIC LOCI REGULATOR 2"/>
    <property type="match status" value="1"/>
</dbReference>
<dbReference type="EMBL" id="DS499594">
    <property type="protein sequence ID" value="EDP55815.1"/>
    <property type="molecule type" value="Genomic_DNA"/>
</dbReference>
<dbReference type="InterPro" id="IPR031915">
    <property type="entry name" value="Clr2_N"/>
</dbReference>
<dbReference type="GO" id="GO:0031934">
    <property type="term" value="C:mating-type region heterochromatin"/>
    <property type="evidence" value="ECO:0007669"/>
    <property type="project" value="TreeGrafter"/>
</dbReference>
<dbReference type="AlphaFoldDB" id="B0XNQ5"/>
<feature type="compositionally biased region" description="Acidic residues" evidence="1">
    <location>
        <begin position="648"/>
        <end position="661"/>
    </location>
</feature>
<feature type="compositionally biased region" description="Low complexity" evidence="1">
    <location>
        <begin position="630"/>
        <end position="641"/>
    </location>
</feature>
<dbReference type="HOGENOM" id="CLU_012433_1_0_1"/>
<proteinExistence type="predicted"/>
<feature type="domain" description="Cryptic loci regulator 2 N-terminal" evidence="3">
    <location>
        <begin position="85"/>
        <end position="163"/>
    </location>
</feature>
<feature type="compositionally biased region" description="Basic and acidic residues" evidence="1">
    <location>
        <begin position="662"/>
        <end position="673"/>
    </location>
</feature>